<keyword evidence="5" id="KW-1185">Reference proteome</keyword>
<dbReference type="PROSITE" id="PS00061">
    <property type="entry name" value="ADH_SHORT"/>
    <property type="match status" value="1"/>
</dbReference>
<proteinExistence type="inferred from homology"/>
<dbReference type="PANTHER" id="PTHR44196">
    <property type="entry name" value="DEHYDROGENASE/REDUCTASE SDR FAMILY MEMBER 7B"/>
    <property type="match status" value="1"/>
</dbReference>
<dbReference type="CDD" id="cd05233">
    <property type="entry name" value="SDR_c"/>
    <property type="match status" value="1"/>
</dbReference>
<evidence type="ECO:0000259" key="3">
    <source>
        <dbReference type="SMART" id="SM00822"/>
    </source>
</evidence>
<dbReference type="PRINTS" id="PR00081">
    <property type="entry name" value="GDHRDH"/>
</dbReference>
<dbReference type="PANTHER" id="PTHR44196:SF1">
    <property type="entry name" value="DEHYDROGENASE_REDUCTASE SDR FAMILY MEMBER 7B"/>
    <property type="match status" value="1"/>
</dbReference>
<dbReference type="KEGG" id="slz:B5P37_11550"/>
<evidence type="ECO:0000256" key="1">
    <source>
        <dbReference type="ARBA" id="ARBA00006484"/>
    </source>
</evidence>
<sequence length="253" mass="28640">MKQGHFLLTGATSGLGFAIAQSLLNAHYTITLIVRDVNKARALFPNQDLQIIECDLTNMHDVLNLTQYFNSETRFDGMIHCAGLGYFKSILAHEPHEILQTYQVNMIHFSLLLNQCAPYLVKNPSIVGISSQAAFATQPYAAHYGGSKAALNHMLNALRIEQPHWHVLSVNVGPIRTPFHEKADPSGQYAQKMRHIMLDTDQLAGQILQAIQQRKSELNVPKVMHLLLKLYQLAPRLLEKYGRQFFLGKRRKE</sequence>
<name>A0AAC9RXM0_9STAP</name>
<dbReference type="Gene3D" id="3.40.50.720">
    <property type="entry name" value="NAD(P)-binding Rossmann-like Domain"/>
    <property type="match status" value="1"/>
</dbReference>
<dbReference type="InterPro" id="IPR002347">
    <property type="entry name" value="SDR_fam"/>
</dbReference>
<dbReference type="InterPro" id="IPR057326">
    <property type="entry name" value="KR_dom"/>
</dbReference>
<accession>A0AAC9RXM0</accession>
<dbReference type="Proteomes" id="UP000242864">
    <property type="component" value="Chromosome"/>
</dbReference>
<evidence type="ECO:0000313" key="5">
    <source>
        <dbReference type="Proteomes" id="UP000242864"/>
    </source>
</evidence>
<keyword evidence="2" id="KW-0560">Oxidoreductase</keyword>
<evidence type="ECO:0000256" key="2">
    <source>
        <dbReference type="ARBA" id="ARBA00023002"/>
    </source>
</evidence>
<dbReference type="GO" id="GO:0016491">
    <property type="term" value="F:oxidoreductase activity"/>
    <property type="evidence" value="ECO:0007669"/>
    <property type="project" value="UniProtKB-KW"/>
</dbReference>
<reference evidence="4 5" key="1">
    <citation type="submission" date="2017-04" db="EMBL/GenBank/DDBJ databases">
        <authorList>
            <person name="Veseli I.A."/>
            <person name="Tang C."/>
            <person name="Pombert J.-F."/>
        </authorList>
    </citation>
    <scope>NUCLEOTIDE SEQUENCE [LARGE SCALE GENOMIC DNA]</scope>
    <source>
        <strain evidence="4 5">ATCC 700373</strain>
    </source>
</reference>
<evidence type="ECO:0000313" key="4">
    <source>
        <dbReference type="EMBL" id="ARJ51907.1"/>
    </source>
</evidence>
<dbReference type="GO" id="GO:0016020">
    <property type="term" value="C:membrane"/>
    <property type="evidence" value="ECO:0007669"/>
    <property type="project" value="TreeGrafter"/>
</dbReference>
<comment type="similarity">
    <text evidence="1">Belongs to the short-chain dehydrogenases/reductases (SDR) family.</text>
</comment>
<protein>
    <submittedName>
        <fullName evidence="4">Short-chain dehydrogenase</fullName>
    </submittedName>
</protein>
<organism evidence="4 5">
    <name type="scientific">Staphylococcus lutrae</name>
    <dbReference type="NCBI Taxonomy" id="155085"/>
    <lineage>
        <taxon>Bacteria</taxon>
        <taxon>Bacillati</taxon>
        <taxon>Bacillota</taxon>
        <taxon>Bacilli</taxon>
        <taxon>Bacillales</taxon>
        <taxon>Staphylococcaceae</taxon>
        <taxon>Staphylococcus</taxon>
    </lineage>
</organism>
<dbReference type="AlphaFoldDB" id="A0AAC9RXM0"/>
<dbReference type="InterPro" id="IPR036291">
    <property type="entry name" value="NAD(P)-bd_dom_sf"/>
</dbReference>
<dbReference type="SMART" id="SM00822">
    <property type="entry name" value="PKS_KR"/>
    <property type="match status" value="1"/>
</dbReference>
<dbReference type="InterPro" id="IPR020904">
    <property type="entry name" value="Sc_DH/Rdtase_CS"/>
</dbReference>
<feature type="domain" description="Ketoreductase" evidence="3">
    <location>
        <begin position="4"/>
        <end position="178"/>
    </location>
</feature>
<gene>
    <name evidence="4" type="ORF">B5P37_11550</name>
</gene>
<dbReference type="Pfam" id="PF00106">
    <property type="entry name" value="adh_short"/>
    <property type="match status" value="1"/>
</dbReference>
<dbReference type="SUPFAM" id="SSF51735">
    <property type="entry name" value="NAD(P)-binding Rossmann-fold domains"/>
    <property type="match status" value="1"/>
</dbReference>
<dbReference type="EMBL" id="CP020773">
    <property type="protein sequence ID" value="ARJ51907.1"/>
    <property type="molecule type" value="Genomic_DNA"/>
</dbReference>
<dbReference type="RefSeq" id="WP_085238350.1">
    <property type="nucleotide sequence ID" value="NZ_CP020773.1"/>
</dbReference>